<organism evidence="1 2">
    <name type="scientific">Oryza meyeriana var. granulata</name>
    <dbReference type="NCBI Taxonomy" id="110450"/>
    <lineage>
        <taxon>Eukaryota</taxon>
        <taxon>Viridiplantae</taxon>
        <taxon>Streptophyta</taxon>
        <taxon>Embryophyta</taxon>
        <taxon>Tracheophyta</taxon>
        <taxon>Spermatophyta</taxon>
        <taxon>Magnoliopsida</taxon>
        <taxon>Liliopsida</taxon>
        <taxon>Poales</taxon>
        <taxon>Poaceae</taxon>
        <taxon>BOP clade</taxon>
        <taxon>Oryzoideae</taxon>
        <taxon>Oryzeae</taxon>
        <taxon>Oryzinae</taxon>
        <taxon>Oryza</taxon>
        <taxon>Oryza meyeriana</taxon>
    </lineage>
</organism>
<reference evidence="1 2" key="1">
    <citation type="submission" date="2019-11" db="EMBL/GenBank/DDBJ databases">
        <title>Whole genome sequence of Oryza granulata.</title>
        <authorList>
            <person name="Li W."/>
        </authorList>
    </citation>
    <scope>NUCLEOTIDE SEQUENCE [LARGE SCALE GENOMIC DNA]</scope>
    <source>
        <strain evidence="2">cv. Menghai</strain>
        <tissue evidence="1">Leaf</tissue>
    </source>
</reference>
<dbReference type="Proteomes" id="UP000479710">
    <property type="component" value="Unassembled WGS sequence"/>
</dbReference>
<evidence type="ECO:0000313" key="2">
    <source>
        <dbReference type="Proteomes" id="UP000479710"/>
    </source>
</evidence>
<name>A0A6G1C7R9_9ORYZ</name>
<evidence type="ECO:0000313" key="1">
    <source>
        <dbReference type="EMBL" id="KAF0895844.1"/>
    </source>
</evidence>
<keyword evidence="2" id="KW-1185">Reference proteome</keyword>
<gene>
    <name evidence="1" type="ORF">E2562_016574</name>
</gene>
<proteinExistence type="predicted"/>
<protein>
    <submittedName>
        <fullName evidence="1">Uncharacterized protein</fullName>
    </submittedName>
</protein>
<dbReference type="AlphaFoldDB" id="A0A6G1C7R9"/>
<dbReference type="EMBL" id="SPHZ02000010">
    <property type="protein sequence ID" value="KAF0895844.1"/>
    <property type="molecule type" value="Genomic_DNA"/>
</dbReference>
<accession>A0A6G1C7R9</accession>
<sequence length="92" mass="10280">MLELEPGDSAGYLLSMGLGKGWAAGMRSAMREKGMKVESGHSVVHASSERERFVWGDGAHLWRGEVYAMLHLLHRHMKHCNDLIPLNPIISQ</sequence>
<comment type="caution">
    <text evidence="1">The sequence shown here is derived from an EMBL/GenBank/DDBJ whole genome shotgun (WGS) entry which is preliminary data.</text>
</comment>